<keyword evidence="9 11" id="KW-0472">Membrane</keyword>
<keyword evidence="5 11" id="KW-0812">Transmembrane</keyword>
<dbReference type="Pfam" id="PF02932">
    <property type="entry name" value="Neur_chan_memb"/>
    <property type="match status" value="1"/>
</dbReference>
<name>A0ABM4CXI7_HYDVU</name>
<evidence type="ECO:0000256" key="7">
    <source>
        <dbReference type="ARBA" id="ARBA00022989"/>
    </source>
</evidence>
<evidence type="ECO:0000313" key="15">
    <source>
        <dbReference type="RefSeq" id="XP_065666657.1"/>
    </source>
</evidence>
<dbReference type="InterPro" id="IPR006029">
    <property type="entry name" value="Neurotrans-gated_channel_TM"/>
</dbReference>
<keyword evidence="10 11" id="KW-0407">Ion channel</keyword>
<feature type="transmembrane region" description="Helical" evidence="11">
    <location>
        <begin position="271"/>
        <end position="288"/>
    </location>
</feature>
<feature type="transmembrane region" description="Helical" evidence="11">
    <location>
        <begin position="405"/>
        <end position="425"/>
    </location>
</feature>
<gene>
    <name evidence="15" type="primary">LOC100204753</name>
</gene>
<feature type="domain" description="Neurotransmitter-gated ion-channel transmembrane" evidence="13">
    <location>
        <begin position="246"/>
        <end position="346"/>
    </location>
</feature>
<proteinExistence type="inferred from homology"/>
<keyword evidence="3 11" id="KW-0813">Transport</keyword>
<dbReference type="SUPFAM" id="SSF90112">
    <property type="entry name" value="Neurotransmitter-gated ion-channel transmembrane pore"/>
    <property type="match status" value="1"/>
</dbReference>
<feature type="domain" description="Neurotransmitter-gated ion-channel ligand-binding" evidence="12">
    <location>
        <begin position="34"/>
        <end position="214"/>
    </location>
</feature>
<feature type="signal peptide" evidence="11">
    <location>
        <begin position="1"/>
        <end position="22"/>
    </location>
</feature>
<feature type="chain" id="PRO_5044982495" evidence="11">
    <location>
        <begin position="23"/>
        <end position="441"/>
    </location>
</feature>
<evidence type="ECO:0000256" key="3">
    <source>
        <dbReference type="ARBA" id="ARBA00022448"/>
    </source>
</evidence>
<dbReference type="Proteomes" id="UP001652625">
    <property type="component" value="Chromosome 11"/>
</dbReference>
<keyword evidence="7 11" id="KW-1133">Transmembrane helix</keyword>
<dbReference type="InterPro" id="IPR038050">
    <property type="entry name" value="Neuro_actylchol_rec"/>
</dbReference>
<dbReference type="InterPro" id="IPR036734">
    <property type="entry name" value="Neur_chan_lig-bd_sf"/>
</dbReference>
<dbReference type="InterPro" id="IPR018000">
    <property type="entry name" value="Neurotransmitter_ion_chnl_CS"/>
</dbReference>
<organism evidence="14 15">
    <name type="scientific">Hydra vulgaris</name>
    <name type="common">Hydra</name>
    <name type="synonym">Hydra attenuata</name>
    <dbReference type="NCBI Taxonomy" id="6087"/>
    <lineage>
        <taxon>Eukaryota</taxon>
        <taxon>Metazoa</taxon>
        <taxon>Cnidaria</taxon>
        <taxon>Hydrozoa</taxon>
        <taxon>Hydroidolina</taxon>
        <taxon>Anthoathecata</taxon>
        <taxon>Aplanulata</taxon>
        <taxon>Hydridae</taxon>
        <taxon>Hydra</taxon>
    </lineage>
</organism>
<keyword evidence="8 11" id="KW-0406">Ion transport</keyword>
<evidence type="ECO:0000256" key="8">
    <source>
        <dbReference type="ARBA" id="ARBA00023065"/>
    </source>
</evidence>
<evidence type="ECO:0000256" key="4">
    <source>
        <dbReference type="ARBA" id="ARBA00022475"/>
    </source>
</evidence>
<dbReference type="Gene3D" id="1.20.58.390">
    <property type="entry name" value="Neurotransmitter-gated ion-channel transmembrane domain"/>
    <property type="match status" value="1"/>
</dbReference>
<protein>
    <submittedName>
        <fullName evidence="15">Gamma-aminobutyric acid receptor subunit beta-1 isoform X1</fullName>
    </submittedName>
</protein>
<dbReference type="Gene3D" id="2.70.170.10">
    <property type="entry name" value="Neurotransmitter-gated ion-channel ligand-binding domain"/>
    <property type="match status" value="1"/>
</dbReference>
<evidence type="ECO:0000259" key="13">
    <source>
        <dbReference type="Pfam" id="PF02932"/>
    </source>
</evidence>
<dbReference type="InterPro" id="IPR006201">
    <property type="entry name" value="Neur_channel"/>
</dbReference>
<dbReference type="InterPro" id="IPR036719">
    <property type="entry name" value="Neuro-gated_channel_TM_sf"/>
</dbReference>
<evidence type="ECO:0000256" key="10">
    <source>
        <dbReference type="ARBA" id="ARBA00023303"/>
    </source>
</evidence>
<dbReference type="PRINTS" id="PR00252">
    <property type="entry name" value="NRIONCHANNEL"/>
</dbReference>
<evidence type="ECO:0000256" key="5">
    <source>
        <dbReference type="ARBA" id="ARBA00022692"/>
    </source>
</evidence>
<dbReference type="Pfam" id="PF02931">
    <property type="entry name" value="Neur_chan_LBD"/>
    <property type="match status" value="1"/>
</dbReference>
<dbReference type="RefSeq" id="XP_065666657.1">
    <property type="nucleotide sequence ID" value="XM_065810585.1"/>
</dbReference>
<dbReference type="InterPro" id="IPR006028">
    <property type="entry name" value="GABAA/Glycine_rcpt"/>
</dbReference>
<comment type="similarity">
    <text evidence="11">Belongs to the ligand-gated ion channel (TC 1.A.9) family.</text>
</comment>
<evidence type="ECO:0000256" key="1">
    <source>
        <dbReference type="ARBA" id="ARBA00004141"/>
    </source>
</evidence>
<evidence type="ECO:0000256" key="11">
    <source>
        <dbReference type="RuleBase" id="RU000687"/>
    </source>
</evidence>
<feature type="transmembrane region" description="Helical" evidence="11">
    <location>
        <begin position="237"/>
        <end position="259"/>
    </location>
</feature>
<keyword evidence="6 11" id="KW-0732">Signal</keyword>
<accession>A0ABM4CXI7</accession>
<dbReference type="InterPro" id="IPR006202">
    <property type="entry name" value="Neur_chan_lig-bd"/>
</dbReference>
<keyword evidence="15" id="KW-0675">Receptor</keyword>
<keyword evidence="4" id="KW-1003">Cell membrane</keyword>
<dbReference type="PRINTS" id="PR00253">
    <property type="entry name" value="GABAARECEPTR"/>
</dbReference>
<dbReference type="PANTHER" id="PTHR18945">
    <property type="entry name" value="NEUROTRANSMITTER GATED ION CHANNEL"/>
    <property type="match status" value="1"/>
</dbReference>
<evidence type="ECO:0000256" key="2">
    <source>
        <dbReference type="ARBA" id="ARBA00004236"/>
    </source>
</evidence>
<feature type="transmembrane region" description="Helical" evidence="11">
    <location>
        <begin position="303"/>
        <end position="329"/>
    </location>
</feature>
<dbReference type="SUPFAM" id="SSF63712">
    <property type="entry name" value="Nicotinic receptor ligand binding domain-like"/>
    <property type="match status" value="1"/>
</dbReference>
<dbReference type="PROSITE" id="PS00236">
    <property type="entry name" value="NEUROTR_ION_CHANNEL"/>
    <property type="match status" value="1"/>
</dbReference>
<reference evidence="15" key="1">
    <citation type="submission" date="2025-08" db="UniProtKB">
        <authorList>
            <consortium name="RefSeq"/>
        </authorList>
    </citation>
    <scope>IDENTIFICATION</scope>
</reference>
<sequence>MVMMKLLIFQLLLLCNIKMVILKRELIYDNEIYALFENLFLNYNRMFRPNYYGKPVEVLVDASILSFSKVDASKMIYTADMFLRQRWNDYRLRHNMSEKLTLIVGTNYPSDIIWTPDTVFINSVEGLLHSVTVNNNKLDIHPNGDVFWGTRVTVSPACDLDLQDYPKDVQKCTFSMKSYSLSSRHISYKWMKDPGIFIPKMPMAQFKLIKYSTERYVIGDATSNFTQLYSEFRLKRLAGFAIFHIFIPTTSIVITSWISMWLPLSASAARIGLSGTAMVTIANIWMIIDNQLPAVNYLKKIDVYLIFSLVNIVLTMLEYAVVLNISVIAERFRKKKVKRRYSRNDRRLTTNIELEQICKNSEMKNIQWGHKRKKKCEKNMEKEYVRKLAQKIEMKNAKIARKIEMTAQVFIPLTFIIFNIFYWVFYMKSDEIGEIQTADVY</sequence>
<evidence type="ECO:0000313" key="14">
    <source>
        <dbReference type="Proteomes" id="UP001652625"/>
    </source>
</evidence>
<keyword evidence="14" id="KW-1185">Reference proteome</keyword>
<evidence type="ECO:0000256" key="6">
    <source>
        <dbReference type="ARBA" id="ARBA00022729"/>
    </source>
</evidence>
<dbReference type="GeneID" id="100204753"/>
<evidence type="ECO:0000259" key="12">
    <source>
        <dbReference type="Pfam" id="PF02931"/>
    </source>
</evidence>
<evidence type="ECO:0000256" key="9">
    <source>
        <dbReference type="ARBA" id="ARBA00023136"/>
    </source>
</evidence>
<comment type="subcellular location">
    <subcellularLocation>
        <location evidence="2">Cell membrane</location>
    </subcellularLocation>
    <subcellularLocation>
        <location evidence="1">Membrane</location>
        <topology evidence="1">Multi-pass membrane protein</topology>
    </subcellularLocation>
</comment>